<dbReference type="PANTHER" id="PTHR20973">
    <property type="entry name" value="NON-SMC ELEMENT 1-RELATED"/>
    <property type="match status" value="1"/>
</dbReference>
<dbReference type="STRING" id="331657.A0A4U0WF95"/>
<sequence length="189" mass="20809">MADIENGHYDNSHRAFVQAFMARSVLTFDQAKPILAHIQSVHDGRETLPGDVTEADFNAYITTANNALSPYDYEIRSTFSQHDRTRIYALVNTTSDPATQLATLHTADEIAFLKRVLDAMFETNNTALREVMAVTSMQALQLHKNPSAGQTQNGGATQGSTGPGLTMSQAEKMLKDLVEEGWFELSKKG</sequence>
<dbReference type="EC" id="2.3.2.27" evidence="1"/>
<comment type="subcellular location">
    <subcellularLocation>
        <location evidence="1">Nucleus</location>
    </subcellularLocation>
</comment>
<dbReference type="InterPro" id="IPR036388">
    <property type="entry name" value="WH-like_DNA-bd_sf"/>
</dbReference>
<comment type="function">
    <text evidence="1">Acts in a DNA repair pathway for removal of UV-induced DNA damage that is distinct from classical nucleotide excision repair and in repair of ionizing radiation damage. Functions in homologous recombination repair of DNA double strand breaks and in recovery of stalled replication forks.</text>
</comment>
<name>A0A4U0WF95_9PEZI</name>
<feature type="non-terminal residue" evidence="3">
    <location>
        <position position="189"/>
    </location>
</feature>
<keyword evidence="4" id="KW-1185">Reference proteome</keyword>
<reference evidence="3 4" key="1">
    <citation type="submission" date="2017-03" db="EMBL/GenBank/DDBJ databases">
        <title>Genomes of endolithic fungi from Antarctica.</title>
        <authorList>
            <person name="Coleine C."/>
            <person name="Masonjones S."/>
            <person name="Stajich J.E."/>
        </authorList>
    </citation>
    <scope>NUCLEOTIDE SEQUENCE [LARGE SCALE GENOMIC DNA]</scope>
    <source>
        <strain evidence="3 4">CCFEE 5187</strain>
    </source>
</reference>
<dbReference type="AlphaFoldDB" id="A0A4U0WF95"/>
<dbReference type="Proteomes" id="UP000308768">
    <property type="component" value="Unassembled WGS sequence"/>
</dbReference>
<keyword evidence="1" id="KW-0863">Zinc-finger</keyword>
<comment type="catalytic activity">
    <reaction evidence="1">
        <text>S-ubiquitinyl-[E2 ubiquitin-conjugating enzyme]-L-cysteine + [acceptor protein]-L-lysine = [E2 ubiquitin-conjugating enzyme]-L-cysteine + N(6)-ubiquitinyl-[acceptor protein]-L-lysine.</text>
        <dbReference type="EC" id="2.3.2.27"/>
    </reaction>
</comment>
<protein>
    <recommendedName>
        <fullName evidence="1">Non-structural maintenance of chromosomes element 1 homolog</fullName>
        <ecNumber evidence="1">2.3.2.27</ecNumber>
    </recommendedName>
</protein>
<dbReference type="InterPro" id="IPR011513">
    <property type="entry name" value="Nse1"/>
</dbReference>
<dbReference type="Pfam" id="PF07574">
    <property type="entry name" value="SMC_Nse1"/>
    <property type="match status" value="1"/>
</dbReference>
<evidence type="ECO:0000256" key="2">
    <source>
        <dbReference type="SAM" id="MobiDB-lite"/>
    </source>
</evidence>
<dbReference type="GO" id="GO:0061630">
    <property type="term" value="F:ubiquitin protein ligase activity"/>
    <property type="evidence" value="ECO:0007669"/>
    <property type="project" value="UniProtKB-EC"/>
</dbReference>
<comment type="caution">
    <text evidence="3">The sequence shown here is derived from an EMBL/GenBank/DDBJ whole genome shotgun (WGS) entry which is preliminary data.</text>
</comment>
<gene>
    <name evidence="3" type="ORF">B0A49_10835</name>
</gene>
<keyword evidence="1" id="KW-0479">Metal-binding</keyword>
<keyword evidence="1" id="KW-0808">Transferase</keyword>
<feature type="region of interest" description="Disordered" evidence="2">
    <location>
        <begin position="145"/>
        <end position="166"/>
    </location>
</feature>
<evidence type="ECO:0000256" key="1">
    <source>
        <dbReference type="RuleBase" id="RU368018"/>
    </source>
</evidence>
<dbReference type="Gene3D" id="1.10.10.10">
    <property type="entry name" value="Winged helix-like DNA-binding domain superfamily/Winged helix DNA-binding domain"/>
    <property type="match status" value="1"/>
</dbReference>
<evidence type="ECO:0000313" key="4">
    <source>
        <dbReference type="Proteomes" id="UP000308768"/>
    </source>
</evidence>
<dbReference type="GO" id="GO:0030915">
    <property type="term" value="C:Smc5-Smc6 complex"/>
    <property type="evidence" value="ECO:0007669"/>
    <property type="project" value="UniProtKB-UniRule"/>
</dbReference>
<dbReference type="EMBL" id="NAJN01001755">
    <property type="protein sequence ID" value="TKA61361.1"/>
    <property type="molecule type" value="Genomic_DNA"/>
</dbReference>
<accession>A0A4U0WF95</accession>
<proteinExistence type="inferred from homology"/>
<keyword evidence="1" id="KW-0833">Ubl conjugation pathway</keyword>
<keyword evidence="1" id="KW-0227">DNA damage</keyword>
<dbReference type="Gene3D" id="3.90.1150.220">
    <property type="match status" value="1"/>
</dbReference>
<dbReference type="GO" id="GO:0000724">
    <property type="term" value="P:double-strand break repair via homologous recombination"/>
    <property type="evidence" value="ECO:0007669"/>
    <property type="project" value="TreeGrafter"/>
</dbReference>
<comment type="similarity">
    <text evidence="1">Belongs to the NSE1 family.</text>
</comment>
<keyword evidence="1" id="KW-0862">Zinc</keyword>
<keyword evidence="1" id="KW-0234">DNA repair</keyword>
<evidence type="ECO:0000313" key="3">
    <source>
        <dbReference type="EMBL" id="TKA61361.1"/>
    </source>
</evidence>
<comment type="subunit">
    <text evidence="1">Component of the Smc5-Smc6 complex.</text>
</comment>
<keyword evidence="1" id="KW-0233">DNA recombination</keyword>
<organism evidence="3 4">
    <name type="scientific">Cryomyces minteri</name>
    <dbReference type="NCBI Taxonomy" id="331657"/>
    <lineage>
        <taxon>Eukaryota</taxon>
        <taxon>Fungi</taxon>
        <taxon>Dikarya</taxon>
        <taxon>Ascomycota</taxon>
        <taxon>Pezizomycotina</taxon>
        <taxon>Dothideomycetes</taxon>
        <taxon>Dothideomycetes incertae sedis</taxon>
        <taxon>Cryomyces</taxon>
    </lineage>
</organism>
<keyword evidence="1" id="KW-0539">Nucleus</keyword>
<feature type="compositionally biased region" description="Low complexity" evidence="2">
    <location>
        <begin position="147"/>
        <end position="160"/>
    </location>
</feature>
<dbReference type="GO" id="GO:0008270">
    <property type="term" value="F:zinc ion binding"/>
    <property type="evidence" value="ECO:0007669"/>
    <property type="project" value="UniProtKB-KW"/>
</dbReference>
<dbReference type="GO" id="GO:0005634">
    <property type="term" value="C:nucleus"/>
    <property type="evidence" value="ECO:0007669"/>
    <property type="project" value="UniProtKB-SubCell"/>
</dbReference>
<dbReference type="OrthoDB" id="185455at2759"/>
<dbReference type="PANTHER" id="PTHR20973:SF0">
    <property type="entry name" value="NON-STRUCTURAL MAINTENANCE OF CHROMOSOMES ELEMENT 1 HOMOLOG"/>
    <property type="match status" value="1"/>
</dbReference>